<dbReference type="eggNOG" id="KOG2095">
    <property type="taxonomic scope" value="Eukaryota"/>
</dbReference>
<name>N1J9H7_BLUG1</name>
<dbReference type="Gene3D" id="3.30.1490.100">
    <property type="entry name" value="DNA polymerase, Y-family, little finger domain"/>
    <property type="match status" value="1"/>
</dbReference>
<dbReference type="EMBL" id="CAUH01003431">
    <property type="protein sequence ID" value="CCU77180.1"/>
    <property type="molecule type" value="Genomic_DNA"/>
</dbReference>
<dbReference type="InterPro" id="IPR001126">
    <property type="entry name" value="UmuC"/>
</dbReference>
<dbReference type="PANTHER" id="PTHR46404:SF1">
    <property type="entry name" value="DNA POLYMERASE IOTA"/>
    <property type="match status" value="1"/>
</dbReference>
<dbReference type="GO" id="GO:0003887">
    <property type="term" value="F:DNA-directed DNA polymerase activity"/>
    <property type="evidence" value="ECO:0007669"/>
    <property type="project" value="TreeGrafter"/>
</dbReference>
<dbReference type="GO" id="GO:0006281">
    <property type="term" value="P:DNA repair"/>
    <property type="evidence" value="ECO:0007669"/>
    <property type="project" value="InterPro"/>
</dbReference>
<dbReference type="OrthoDB" id="447129at2759"/>
<dbReference type="Gene3D" id="3.40.1170.60">
    <property type="match status" value="1"/>
</dbReference>
<dbReference type="GO" id="GO:0003684">
    <property type="term" value="F:damaged DNA binding"/>
    <property type="evidence" value="ECO:0007669"/>
    <property type="project" value="InterPro"/>
</dbReference>
<sequence length="597" mass="67371">MPLPGQEAKAPRRNDERTIIHFDYDCFYAAVFENENPALKSVPLVKQIIVTCNYVARQRGLRKLQLVTEAKRIVPEVVIVLGEELGRFRDVSKTLYHFLKSFSWCGRAERLGFDEVFLDVSDIVNFNQALLNPEELQHSFFRLNRDDSTVGFAYDATIQAGHSFPAPTEALLDNSETSVLQRLTLGSHLAQHLRTRMEDETGYTATAGISTNKLLAKLVGSLNKPRGQTTLLPPYIMPPIFQENLPSNVIRFIDRYEISKIPGVGLKSSQRIRSYVTSLYPSFSSDLPDKASDEAILVRDVRNFPGMGPEVLERVLGGPGAERGIGGKVWGLLHGVDNSIVKNARQIPHQISMENTYLCLKTMPEVHHQLSLLAMRLIKRMHIDLLENCEDSHTGILKKWIALPKTVRLSTRARPTKNSGTTQAKSYSRVSRSCPCPNFIFELDVDIGLAVERLVEKTLIPLFKKLHPKNSEWNLCLVNLCVTNMKQIAEKDCQDISRILNLSKDMADEEPNINSHLPLNSIFGEQNSVPSPFSLSLQQGDQQTDEEGEDQFRSQAKCDACDVMVPLFAIEAHRRFHSHVSSTLRAIYSHWRLQTSR</sequence>
<dbReference type="Proteomes" id="UP000015441">
    <property type="component" value="Unassembled WGS sequence"/>
</dbReference>
<dbReference type="PROSITE" id="PS50173">
    <property type="entry name" value="UMUC"/>
    <property type="match status" value="1"/>
</dbReference>
<evidence type="ECO:0000313" key="2">
    <source>
        <dbReference type="EMBL" id="CCU77180.1"/>
    </source>
</evidence>
<dbReference type="PANTHER" id="PTHR46404">
    <property type="entry name" value="DNA POLYMERASE IOTA"/>
    <property type="match status" value="1"/>
</dbReference>
<gene>
    <name evidence="2" type="ORF">BGHDH14_bgh02271</name>
</gene>
<reference evidence="2 3" key="1">
    <citation type="journal article" date="2010" name="Science">
        <title>Genome expansion and gene loss in powdery mildew fungi reveal tradeoffs in extreme parasitism.</title>
        <authorList>
            <person name="Spanu P.D."/>
            <person name="Abbott J.C."/>
            <person name="Amselem J."/>
            <person name="Burgis T.A."/>
            <person name="Soanes D.M."/>
            <person name="Stueber K."/>
            <person name="Ver Loren van Themaat E."/>
            <person name="Brown J.K.M."/>
            <person name="Butcher S.A."/>
            <person name="Gurr S.J."/>
            <person name="Lebrun M.-H."/>
            <person name="Ridout C.J."/>
            <person name="Schulze-Lefert P."/>
            <person name="Talbot N.J."/>
            <person name="Ahmadinejad N."/>
            <person name="Ametz C."/>
            <person name="Barton G.R."/>
            <person name="Benjdia M."/>
            <person name="Bidzinski P."/>
            <person name="Bindschedler L.V."/>
            <person name="Both M."/>
            <person name="Brewer M.T."/>
            <person name="Cadle-Davidson L."/>
            <person name="Cadle-Davidson M.M."/>
            <person name="Collemare J."/>
            <person name="Cramer R."/>
            <person name="Frenkel O."/>
            <person name="Godfrey D."/>
            <person name="Harriman J."/>
            <person name="Hoede C."/>
            <person name="King B.C."/>
            <person name="Klages S."/>
            <person name="Kleemann J."/>
            <person name="Knoll D."/>
            <person name="Koti P.S."/>
            <person name="Kreplak J."/>
            <person name="Lopez-Ruiz F.J."/>
            <person name="Lu X."/>
            <person name="Maekawa T."/>
            <person name="Mahanil S."/>
            <person name="Micali C."/>
            <person name="Milgroom M.G."/>
            <person name="Montana G."/>
            <person name="Noir S."/>
            <person name="O'Connell R.J."/>
            <person name="Oberhaensli S."/>
            <person name="Parlange F."/>
            <person name="Pedersen C."/>
            <person name="Quesneville H."/>
            <person name="Reinhardt R."/>
            <person name="Rott M."/>
            <person name="Sacristan S."/>
            <person name="Schmidt S.M."/>
            <person name="Schoen M."/>
            <person name="Skamnioti P."/>
            <person name="Sommer H."/>
            <person name="Stephens A."/>
            <person name="Takahara H."/>
            <person name="Thordal-Christensen H."/>
            <person name="Vigouroux M."/>
            <person name="Wessling R."/>
            <person name="Wicker T."/>
            <person name="Panstruga R."/>
        </authorList>
    </citation>
    <scope>NUCLEOTIDE SEQUENCE [LARGE SCALE GENOMIC DNA]</scope>
    <source>
        <strain evidence="2">DH14</strain>
    </source>
</reference>
<dbReference type="SUPFAM" id="SSF56672">
    <property type="entry name" value="DNA/RNA polymerases"/>
    <property type="match status" value="1"/>
</dbReference>
<proteinExistence type="predicted"/>
<organism evidence="2 3">
    <name type="scientific">Blumeria graminis f. sp. hordei (strain DH14)</name>
    <name type="common">Barley powdery mildew</name>
    <name type="synonym">Oidium monilioides f. sp. hordei</name>
    <dbReference type="NCBI Taxonomy" id="546991"/>
    <lineage>
        <taxon>Eukaryota</taxon>
        <taxon>Fungi</taxon>
        <taxon>Dikarya</taxon>
        <taxon>Ascomycota</taxon>
        <taxon>Pezizomycotina</taxon>
        <taxon>Leotiomycetes</taxon>
        <taxon>Erysiphales</taxon>
        <taxon>Erysiphaceae</taxon>
        <taxon>Blumeria</taxon>
        <taxon>Blumeria hordei</taxon>
    </lineage>
</organism>
<dbReference type="STRING" id="546991.N1J9H7"/>
<dbReference type="InterPro" id="IPR036775">
    <property type="entry name" value="DNA_pol_Y-fam_lit_finger_sf"/>
</dbReference>
<feature type="domain" description="UmuC" evidence="1">
    <location>
        <begin position="19"/>
        <end position="265"/>
    </location>
</feature>
<dbReference type="GO" id="GO:0070987">
    <property type="term" value="P:error-free translesion synthesis"/>
    <property type="evidence" value="ECO:0007669"/>
    <property type="project" value="UniProtKB-ARBA"/>
</dbReference>
<dbReference type="InterPro" id="IPR043502">
    <property type="entry name" value="DNA/RNA_pol_sf"/>
</dbReference>
<dbReference type="Gene3D" id="3.30.70.270">
    <property type="match status" value="1"/>
</dbReference>
<evidence type="ECO:0000259" key="1">
    <source>
        <dbReference type="PROSITE" id="PS50173"/>
    </source>
</evidence>
<accession>N1J9H7</accession>
<dbReference type="AlphaFoldDB" id="N1J9H7"/>
<protein>
    <submittedName>
        <fullName evidence="2">DNA polymerase iota</fullName>
    </submittedName>
</protein>
<dbReference type="InterPro" id="IPR043128">
    <property type="entry name" value="Rev_trsase/Diguanyl_cyclase"/>
</dbReference>
<evidence type="ECO:0000313" key="3">
    <source>
        <dbReference type="Proteomes" id="UP000015441"/>
    </source>
</evidence>
<dbReference type="InParanoid" id="N1J9H7"/>
<comment type="caution">
    <text evidence="2">The sequence shown here is derived from an EMBL/GenBank/DDBJ whole genome shotgun (WGS) entry which is preliminary data.</text>
</comment>
<keyword evidence="3" id="KW-1185">Reference proteome</keyword>
<dbReference type="HOGENOM" id="CLU_022440_0_0_1"/>
<dbReference type="Pfam" id="PF00817">
    <property type="entry name" value="IMS"/>
    <property type="match status" value="1"/>
</dbReference>